<dbReference type="AlphaFoldDB" id="A0A1M6ZR54"/>
<sequence length="398" mass="46902">MRMHSSQIKHFNYIFTGTGLSTLMTVYKMVLSGKFADKSILLLDESQKKINDRTWCFWTKDETMWNSIISKKWDSALFANEDFKRDLELKPYQYNQIRGIDFYNFVFETISKESNITFLKEKVTDINELETHVFVGTEENRYTCDYLFNSIYTKAFVQTQTKYPVLQQHFVGWFVKTEAKVFNPEQATFMDFSVEQKGNTRFMYVLPTSKTEALVEYTLFSENLLEKEEYENEIRLYLQKLGADKFEIIEKEQGSIPMTCYPFWKKNTKRVLNIGTAGGWTKASTGFTFRNSDKKSSELVEFLHSSTPLRMTTESLKMSSFHKKSRFWFYDLLLLDILYRHNELGSPIFSSLFQKGNPALVFRFLDEETSLMQDVKVILKCPKIPFIKALFRVIFLSK</sequence>
<reference evidence="3" key="1">
    <citation type="submission" date="2016-11" db="EMBL/GenBank/DDBJ databases">
        <authorList>
            <person name="Varghese N."/>
            <person name="Submissions S."/>
        </authorList>
    </citation>
    <scope>NUCLEOTIDE SEQUENCE [LARGE SCALE GENOMIC DNA]</scope>
    <source>
        <strain evidence="3">DSM 1811</strain>
    </source>
</reference>
<organism evidence="2 3">
    <name type="scientific">Flavobacterium saccharophilum</name>
    <dbReference type="NCBI Taxonomy" id="29534"/>
    <lineage>
        <taxon>Bacteria</taxon>
        <taxon>Pseudomonadati</taxon>
        <taxon>Bacteroidota</taxon>
        <taxon>Flavobacteriia</taxon>
        <taxon>Flavobacteriales</taxon>
        <taxon>Flavobacteriaceae</taxon>
        <taxon>Flavobacterium</taxon>
    </lineage>
</organism>
<proteinExistence type="predicted"/>
<keyword evidence="1" id="KW-1133">Transmembrane helix</keyword>
<dbReference type="EMBL" id="FRBY01000001">
    <property type="protein sequence ID" value="SHL32926.1"/>
    <property type="molecule type" value="Genomic_DNA"/>
</dbReference>
<evidence type="ECO:0000313" key="2">
    <source>
        <dbReference type="EMBL" id="SHL32926.1"/>
    </source>
</evidence>
<dbReference type="Pfam" id="PF05834">
    <property type="entry name" value="Lycopene_cycl"/>
    <property type="match status" value="1"/>
</dbReference>
<evidence type="ECO:0000256" key="1">
    <source>
        <dbReference type="SAM" id="Phobius"/>
    </source>
</evidence>
<feature type="transmembrane region" description="Helical" evidence="1">
    <location>
        <begin position="12"/>
        <end position="30"/>
    </location>
</feature>
<dbReference type="Gene3D" id="3.50.50.60">
    <property type="entry name" value="FAD/NAD(P)-binding domain"/>
    <property type="match status" value="1"/>
</dbReference>
<keyword evidence="1" id="KW-0472">Membrane</keyword>
<dbReference type="InterPro" id="IPR036188">
    <property type="entry name" value="FAD/NAD-bd_sf"/>
</dbReference>
<accession>A0A1M6ZR54</accession>
<keyword evidence="1" id="KW-0812">Transmembrane</keyword>
<protein>
    <submittedName>
        <fullName evidence="2">Lycopene beta-cyclase</fullName>
    </submittedName>
</protein>
<keyword evidence="3" id="KW-1185">Reference proteome</keyword>
<dbReference type="STRING" id="29534.SAMN05444366_0370"/>
<evidence type="ECO:0000313" key="3">
    <source>
        <dbReference type="Proteomes" id="UP000184121"/>
    </source>
</evidence>
<name>A0A1M6ZR54_9FLAO</name>
<gene>
    <name evidence="2" type="ORF">SAMN05444366_0370</name>
</gene>
<dbReference type="Proteomes" id="UP000184121">
    <property type="component" value="Unassembled WGS sequence"/>
</dbReference>